<organism evidence="1 2">
    <name type="scientific">Tanacetum coccineum</name>
    <dbReference type="NCBI Taxonomy" id="301880"/>
    <lineage>
        <taxon>Eukaryota</taxon>
        <taxon>Viridiplantae</taxon>
        <taxon>Streptophyta</taxon>
        <taxon>Embryophyta</taxon>
        <taxon>Tracheophyta</taxon>
        <taxon>Spermatophyta</taxon>
        <taxon>Magnoliopsida</taxon>
        <taxon>eudicotyledons</taxon>
        <taxon>Gunneridae</taxon>
        <taxon>Pentapetalae</taxon>
        <taxon>asterids</taxon>
        <taxon>campanulids</taxon>
        <taxon>Asterales</taxon>
        <taxon>Asteraceae</taxon>
        <taxon>Asteroideae</taxon>
        <taxon>Anthemideae</taxon>
        <taxon>Anthemidinae</taxon>
        <taxon>Tanacetum</taxon>
    </lineage>
</organism>
<comment type="caution">
    <text evidence="1">The sequence shown here is derived from an EMBL/GenBank/DDBJ whole genome shotgun (WGS) entry which is preliminary data.</text>
</comment>
<dbReference type="PANTHER" id="PTHR36617">
    <property type="entry name" value="PROTEIN, PUTATIVE-RELATED"/>
    <property type="match status" value="1"/>
</dbReference>
<sequence length="222" mass="24955">MAGTKVLASKKFGGLGVSSLFALNRALIFKWVWRFLSHDNSLWSRVIAAVHGSSSHPISAAYNSPWGTIIKEVKALNDKGINLVSHCKIRVGNGLRTSFWNDLWIGDNQLKLSFPRLFALEVNKDCSVADKLNAPFTASFRRQTRGGPEAQQLEQLTNLLDSVSLSNMEDRCFWDLNGEDGLTASRFKVNVFVWKLDQDRFPTRLNLRGRNISSHYVDCPVV</sequence>
<evidence type="ECO:0000313" key="2">
    <source>
        <dbReference type="Proteomes" id="UP001151760"/>
    </source>
</evidence>
<name>A0ABQ5DM35_9ASTR</name>
<dbReference type="PANTHER" id="PTHR36617:SF5">
    <property type="entry name" value="OS05G0421675 PROTEIN"/>
    <property type="match status" value="1"/>
</dbReference>
<proteinExistence type="predicted"/>
<reference evidence="1" key="2">
    <citation type="submission" date="2022-01" db="EMBL/GenBank/DDBJ databases">
        <authorList>
            <person name="Yamashiro T."/>
            <person name="Shiraishi A."/>
            <person name="Satake H."/>
            <person name="Nakayama K."/>
        </authorList>
    </citation>
    <scope>NUCLEOTIDE SEQUENCE</scope>
</reference>
<protein>
    <recommendedName>
        <fullName evidence="3">RNA-directed DNA polymerase, eukaryota, reverse transcriptase zinc-binding domain protein</fullName>
    </recommendedName>
</protein>
<keyword evidence="2" id="KW-1185">Reference proteome</keyword>
<evidence type="ECO:0008006" key="3">
    <source>
        <dbReference type="Google" id="ProtNLM"/>
    </source>
</evidence>
<gene>
    <name evidence="1" type="ORF">Tco_0939904</name>
</gene>
<accession>A0ABQ5DM35</accession>
<dbReference type="Proteomes" id="UP001151760">
    <property type="component" value="Unassembled WGS sequence"/>
</dbReference>
<reference evidence="1" key="1">
    <citation type="journal article" date="2022" name="Int. J. Mol. Sci.">
        <title>Draft Genome of Tanacetum Coccineum: Genomic Comparison of Closely Related Tanacetum-Family Plants.</title>
        <authorList>
            <person name="Yamashiro T."/>
            <person name="Shiraishi A."/>
            <person name="Nakayama K."/>
            <person name="Satake H."/>
        </authorList>
    </citation>
    <scope>NUCLEOTIDE SEQUENCE</scope>
</reference>
<evidence type="ECO:0000313" key="1">
    <source>
        <dbReference type="EMBL" id="GJT40039.1"/>
    </source>
</evidence>
<dbReference type="EMBL" id="BQNB010015438">
    <property type="protein sequence ID" value="GJT40039.1"/>
    <property type="molecule type" value="Genomic_DNA"/>
</dbReference>